<evidence type="ECO:0000256" key="2">
    <source>
        <dbReference type="ARBA" id="ARBA00022729"/>
    </source>
</evidence>
<keyword evidence="2" id="KW-0732">Signal</keyword>
<keyword evidence="1 6" id="KW-0147">Chitin-binding</keyword>
<dbReference type="Pfam" id="PF00182">
    <property type="entry name" value="Glyco_hydro_19"/>
    <property type="match status" value="1"/>
</dbReference>
<dbReference type="CDD" id="cd00035">
    <property type="entry name" value="ChtBD1"/>
    <property type="match status" value="1"/>
</dbReference>
<dbReference type="GO" id="GO:0004568">
    <property type="term" value="F:chitinase activity"/>
    <property type="evidence" value="ECO:0007669"/>
    <property type="project" value="InterPro"/>
</dbReference>
<dbReference type="GO" id="GO:0006032">
    <property type="term" value="P:chitin catabolic process"/>
    <property type="evidence" value="ECO:0007669"/>
    <property type="project" value="InterPro"/>
</dbReference>
<sequence length="281" mass="31588">MCTDGRCCSRDGWCGSSDEYCGYGCQSQCYPSLGHKVSDIITSDLFYEMLPRLGSSECPGNNFYTYDSFVQSASNFSEFGTTGDLDTRKREIAAFLAHTSSVTAIEHFHHLQDPYSWGYSYVSDPWAETGDFDYCDKSDDRYPCAPGKKYMAEDSFSLNGADLLNNPDFLSKNPEVSFESAFWFWMIPSKTMPSSHDIMTGQWVPTHSDYESGWYPGFGLTTNVVTGGLACGHGWNPDERDRIGFYTRFCDLMGVDAGHNLSCDFQRPFSTNITNNQLQTM</sequence>
<dbReference type="SMART" id="SM00270">
    <property type="entry name" value="ChtBD1"/>
    <property type="match status" value="1"/>
</dbReference>
<name>A0A8K0DVH7_9ROSA</name>
<dbReference type="CDD" id="cd00325">
    <property type="entry name" value="chitinase_GH19"/>
    <property type="match status" value="1"/>
</dbReference>
<dbReference type="AlphaFoldDB" id="A0A8K0DVH7"/>
<dbReference type="InterPro" id="IPR018371">
    <property type="entry name" value="Chitin-binding_1_CS"/>
</dbReference>
<comment type="caution">
    <text evidence="8">The sequence shown here is derived from an EMBL/GenBank/DDBJ whole genome shotgun (WGS) entry which is preliminary data.</text>
</comment>
<evidence type="ECO:0000256" key="6">
    <source>
        <dbReference type="PROSITE-ProRule" id="PRU00261"/>
    </source>
</evidence>
<dbReference type="InterPro" id="IPR001002">
    <property type="entry name" value="Chitin-bd_1"/>
</dbReference>
<protein>
    <recommendedName>
        <fullName evidence="7">Chitin-binding type-1 domain-containing protein</fullName>
    </recommendedName>
</protein>
<feature type="disulfide bond" evidence="5">
    <location>
        <begin position="231"/>
        <end position="263"/>
    </location>
</feature>
<evidence type="ECO:0000313" key="9">
    <source>
        <dbReference type="Proteomes" id="UP000796880"/>
    </source>
</evidence>
<evidence type="ECO:0000256" key="1">
    <source>
        <dbReference type="ARBA" id="ARBA00022669"/>
    </source>
</evidence>
<dbReference type="InterPro" id="IPR036861">
    <property type="entry name" value="Endochitinase-like_sf"/>
</dbReference>
<gene>
    <name evidence="8" type="ORF">FNV43_RR22090</name>
</gene>
<evidence type="ECO:0000256" key="5">
    <source>
        <dbReference type="PIRSR" id="PIRSR001060-2"/>
    </source>
</evidence>
<feature type="disulfide bond" evidence="5 6">
    <location>
        <begin position="2"/>
        <end position="14"/>
    </location>
</feature>
<dbReference type="PIRSF" id="PIRSF001060">
    <property type="entry name" value="Endochitinase"/>
    <property type="match status" value="1"/>
</dbReference>
<dbReference type="GO" id="GO:0050832">
    <property type="term" value="P:defense response to fungus"/>
    <property type="evidence" value="ECO:0007669"/>
    <property type="project" value="TreeGrafter"/>
</dbReference>
<dbReference type="GO" id="GO:0008061">
    <property type="term" value="F:chitin binding"/>
    <property type="evidence" value="ECO:0007669"/>
    <property type="project" value="UniProtKB-UniRule"/>
</dbReference>
<dbReference type="GO" id="GO:0016998">
    <property type="term" value="P:cell wall macromolecule catabolic process"/>
    <property type="evidence" value="ECO:0007669"/>
    <property type="project" value="InterPro"/>
</dbReference>
<dbReference type="Pfam" id="PF00187">
    <property type="entry name" value="Chitin_bind_1"/>
    <property type="match status" value="1"/>
</dbReference>
<dbReference type="Gene3D" id="1.10.530.10">
    <property type="match status" value="1"/>
</dbReference>
<evidence type="ECO:0000259" key="7">
    <source>
        <dbReference type="PROSITE" id="PS50941"/>
    </source>
</evidence>
<keyword evidence="4 5" id="KW-1015">Disulfide bond</keyword>
<dbReference type="SUPFAM" id="SSF57016">
    <property type="entry name" value="Plant lectins/antimicrobial peptides"/>
    <property type="match status" value="1"/>
</dbReference>
<keyword evidence="9" id="KW-1185">Reference proteome</keyword>
<dbReference type="EMBL" id="VOIH02000010">
    <property type="protein sequence ID" value="KAF3435003.1"/>
    <property type="molecule type" value="Genomic_DNA"/>
</dbReference>
<evidence type="ECO:0000256" key="3">
    <source>
        <dbReference type="ARBA" id="ARBA00022821"/>
    </source>
</evidence>
<comment type="caution">
    <text evidence="6">Lacks conserved residue(s) required for the propagation of feature annotation.</text>
</comment>
<dbReference type="InterPro" id="IPR016283">
    <property type="entry name" value="Glyco_hydro_19"/>
</dbReference>
<proteinExistence type="predicted"/>
<dbReference type="PROSITE" id="PS50941">
    <property type="entry name" value="CHIT_BIND_I_2"/>
    <property type="match status" value="1"/>
</dbReference>
<dbReference type="SUPFAM" id="SSF53955">
    <property type="entry name" value="Lysozyme-like"/>
    <property type="match status" value="1"/>
</dbReference>
<accession>A0A8K0DVH7</accession>
<dbReference type="InterPro" id="IPR000726">
    <property type="entry name" value="Glyco_hydro_19_cat"/>
</dbReference>
<dbReference type="Gene3D" id="3.30.60.10">
    <property type="entry name" value="Endochitinase-like"/>
    <property type="match status" value="1"/>
</dbReference>
<dbReference type="InterPro" id="IPR023346">
    <property type="entry name" value="Lysozyme-like_dom_sf"/>
</dbReference>
<keyword evidence="3" id="KW-0611">Plant defense</keyword>
<dbReference type="PROSITE" id="PS00026">
    <property type="entry name" value="CHIT_BIND_I_1"/>
    <property type="match status" value="1"/>
</dbReference>
<dbReference type="Proteomes" id="UP000796880">
    <property type="component" value="Unassembled WGS sequence"/>
</dbReference>
<feature type="disulfide bond" evidence="5 6">
    <location>
        <begin position="25"/>
        <end position="29"/>
    </location>
</feature>
<dbReference type="PROSITE" id="PS00774">
    <property type="entry name" value="CHITINASE_19_2"/>
    <property type="match status" value="1"/>
</dbReference>
<dbReference type="OrthoDB" id="5985073at2759"/>
<feature type="disulfide bond" evidence="5 6">
    <location>
        <begin position="7"/>
        <end position="21"/>
    </location>
</feature>
<dbReference type="PANTHER" id="PTHR22595:SF79">
    <property type="entry name" value="CHITINASE 12"/>
    <property type="match status" value="1"/>
</dbReference>
<dbReference type="Gene3D" id="3.30.20.10">
    <property type="entry name" value="Endochitinase, domain 2"/>
    <property type="match status" value="1"/>
</dbReference>
<feature type="domain" description="Chitin-binding type-1" evidence="7">
    <location>
        <begin position="1"/>
        <end position="31"/>
    </location>
</feature>
<evidence type="ECO:0000256" key="4">
    <source>
        <dbReference type="ARBA" id="ARBA00023157"/>
    </source>
</evidence>
<organism evidence="8 9">
    <name type="scientific">Rhamnella rubrinervis</name>
    <dbReference type="NCBI Taxonomy" id="2594499"/>
    <lineage>
        <taxon>Eukaryota</taxon>
        <taxon>Viridiplantae</taxon>
        <taxon>Streptophyta</taxon>
        <taxon>Embryophyta</taxon>
        <taxon>Tracheophyta</taxon>
        <taxon>Spermatophyta</taxon>
        <taxon>Magnoliopsida</taxon>
        <taxon>eudicotyledons</taxon>
        <taxon>Gunneridae</taxon>
        <taxon>Pentapetalae</taxon>
        <taxon>rosids</taxon>
        <taxon>fabids</taxon>
        <taxon>Rosales</taxon>
        <taxon>Rhamnaceae</taxon>
        <taxon>rhamnoid group</taxon>
        <taxon>Rhamneae</taxon>
        <taxon>Rhamnella</taxon>
    </lineage>
</organism>
<reference evidence="8" key="1">
    <citation type="submission" date="2020-03" db="EMBL/GenBank/DDBJ databases">
        <title>A high-quality chromosome-level genome assembly of a woody plant with both climbing and erect habits, Rhamnella rubrinervis.</title>
        <authorList>
            <person name="Lu Z."/>
            <person name="Yang Y."/>
            <person name="Zhu X."/>
            <person name="Sun Y."/>
        </authorList>
    </citation>
    <scope>NUCLEOTIDE SEQUENCE</scope>
    <source>
        <strain evidence="8">BYM</strain>
        <tissue evidence="8">Leaf</tissue>
    </source>
</reference>
<feature type="disulfide bond" evidence="5">
    <location>
        <begin position="135"/>
        <end position="144"/>
    </location>
</feature>
<evidence type="ECO:0000313" key="8">
    <source>
        <dbReference type="EMBL" id="KAF3435003.1"/>
    </source>
</evidence>
<dbReference type="GO" id="GO:0005975">
    <property type="term" value="P:carbohydrate metabolic process"/>
    <property type="evidence" value="ECO:0007669"/>
    <property type="project" value="InterPro"/>
</dbReference>
<dbReference type="PANTHER" id="PTHR22595">
    <property type="entry name" value="CHITINASE-RELATED"/>
    <property type="match status" value="1"/>
</dbReference>